<keyword evidence="5" id="KW-1185">Reference proteome</keyword>
<dbReference type="EMBL" id="JACHXI010000013">
    <property type="protein sequence ID" value="MBB3104209.1"/>
    <property type="molecule type" value="Genomic_DNA"/>
</dbReference>
<evidence type="ECO:0000256" key="3">
    <source>
        <dbReference type="SAM" id="Phobius"/>
    </source>
</evidence>
<dbReference type="Proteomes" id="UP000549250">
    <property type="component" value="Unassembled WGS sequence"/>
</dbReference>
<keyword evidence="3" id="KW-1133">Transmembrane helix</keyword>
<proteinExistence type="predicted"/>
<evidence type="ECO:0000313" key="5">
    <source>
        <dbReference type="Proteomes" id="UP000549250"/>
    </source>
</evidence>
<organism evidence="4 5">
    <name type="scientific">Azomonas macrocytogenes</name>
    <name type="common">Azotobacter macrocytogenes</name>
    <dbReference type="NCBI Taxonomy" id="69962"/>
    <lineage>
        <taxon>Bacteria</taxon>
        <taxon>Pseudomonadati</taxon>
        <taxon>Pseudomonadota</taxon>
        <taxon>Gammaproteobacteria</taxon>
        <taxon>Pseudomonadales</taxon>
        <taxon>Pseudomonadaceae</taxon>
        <taxon>Azomonas</taxon>
    </lineage>
</organism>
<dbReference type="AlphaFoldDB" id="A0A839T5A0"/>
<feature type="coiled-coil region" evidence="1">
    <location>
        <begin position="117"/>
        <end position="144"/>
    </location>
</feature>
<name>A0A839T5A0_AZOMA</name>
<dbReference type="RefSeq" id="WP_183167100.1">
    <property type="nucleotide sequence ID" value="NZ_JACHXI010000013.1"/>
</dbReference>
<reference evidence="4 5" key="1">
    <citation type="submission" date="2020-08" db="EMBL/GenBank/DDBJ databases">
        <title>Genomic Encyclopedia of Type Strains, Phase III (KMG-III): the genomes of soil and plant-associated and newly described type strains.</title>
        <authorList>
            <person name="Whitman W."/>
        </authorList>
    </citation>
    <scope>NUCLEOTIDE SEQUENCE [LARGE SCALE GENOMIC DNA]</scope>
    <source>
        <strain evidence="4 5">CECT 4462</strain>
    </source>
</reference>
<gene>
    <name evidence="4" type="ORF">FHR87_002624</name>
</gene>
<keyword evidence="3" id="KW-0812">Transmembrane</keyword>
<feature type="transmembrane region" description="Helical" evidence="3">
    <location>
        <begin position="51"/>
        <end position="71"/>
    </location>
</feature>
<keyword evidence="1" id="KW-0175">Coiled coil</keyword>
<feature type="region of interest" description="Disordered" evidence="2">
    <location>
        <begin position="1"/>
        <end position="30"/>
    </location>
</feature>
<evidence type="ECO:0000256" key="2">
    <source>
        <dbReference type="SAM" id="MobiDB-lite"/>
    </source>
</evidence>
<evidence type="ECO:0000256" key="1">
    <source>
        <dbReference type="SAM" id="Coils"/>
    </source>
</evidence>
<evidence type="ECO:0000313" key="4">
    <source>
        <dbReference type="EMBL" id="MBB3104209.1"/>
    </source>
</evidence>
<sequence length="285" mass="31551">MRNDSHDDPEDVPSLTVERDEPSLPARSDGISAHALRESVERTERGFGTGLLWLLVLALGAGLGLLGWWSYTQIDLLERQLIATQESFARISEDAAGRLQDISGQLVASESTVTTDSEAIKLLLKQLERQVVDLGRQQQLSESQQQALEDRQNGQARRFDEQNGLLAQLAGDLQGQQEASAKLVERSDVVAAEQARFEAALVEQKTQQASLGKQVESLKQNDPSKDIVRLEQDLLIVRSQLDKLDSRIAPRGNTAEFDAFRSQTKRAITAVQNQIANLQSQIDSR</sequence>
<comment type="caution">
    <text evidence="4">The sequence shown here is derived from an EMBL/GenBank/DDBJ whole genome shotgun (WGS) entry which is preliminary data.</text>
</comment>
<keyword evidence="3" id="KW-0472">Membrane</keyword>
<protein>
    <submittedName>
        <fullName evidence="4">Chromosome segregation ATPase</fullName>
    </submittedName>
</protein>
<feature type="coiled-coil region" evidence="1">
    <location>
        <begin position="227"/>
        <end position="281"/>
    </location>
</feature>
<accession>A0A839T5A0</accession>